<evidence type="ECO:0000256" key="1">
    <source>
        <dbReference type="ARBA" id="ARBA00008987"/>
    </source>
</evidence>
<gene>
    <name evidence="3" type="ORF">MYCIT1_LOCUS26613</name>
</gene>
<dbReference type="PANTHER" id="PTHR43601:SF3">
    <property type="entry name" value="THIOREDOXIN, MITOCHONDRIAL"/>
    <property type="match status" value="1"/>
</dbReference>
<dbReference type="GO" id="GO:0045454">
    <property type="term" value="P:cell redox homeostasis"/>
    <property type="evidence" value="ECO:0007669"/>
    <property type="project" value="TreeGrafter"/>
</dbReference>
<dbReference type="CDD" id="cd02947">
    <property type="entry name" value="TRX_family"/>
    <property type="match status" value="1"/>
</dbReference>
<keyword evidence="4" id="KW-1185">Reference proteome</keyword>
<dbReference type="PRINTS" id="PR00421">
    <property type="entry name" value="THIOREDOXIN"/>
</dbReference>
<dbReference type="Pfam" id="PF00085">
    <property type="entry name" value="Thioredoxin"/>
    <property type="match status" value="1"/>
</dbReference>
<comment type="caution">
    <text evidence="3">The sequence shown here is derived from an EMBL/GenBank/DDBJ whole genome shotgun (WGS) entry which is preliminary data.</text>
</comment>
<reference evidence="3" key="1">
    <citation type="submission" date="2023-11" db="EMBL/GenBank/DDBJ databases">
        <authorList>
            <person name="De Vega J J."/>
            <person name="De Vega J J."/>
        </authorList>
    </citation>
    <scope>NUCLEOTIDE SEQUENCE</scope>
</reference>
<organism evidence="3 4">
    <name type="scientific">Mycena citricolor</name>
    <dbReference type="NCBI Taxonomy" id="2018698"/>
    <lineage>
        <taxon>Eukaryota</taxon>
        <taxon>Fungi</taxon>
        <taxon>Dikarya</taxon>
        <taxon>Basidiomycota</taxon>
        <taxon>Agaricomycotina</taxon>
        <taxon>Agaricomycetes</taxon>
        <taxon>Agaricomycetidae</taxon>
        <taxon>Agaricales</taxon>
        <taxon>Marasmiineae</taxon>
        <taxon>Mycenaceae</taxon>
        <taxon>Mycena</taxon>
    </lineage>
</organism>
<protein>
    <recommendedName>
        <fullName evidence="2">Thioredoxin domain-containing protein</fullName>
    </recommendedName>
</protein>
<name>A0AAD2HKG5_9AGAR</name>
<dbReference type="Gene3D" id="3.40.30.10">
    <property type="entry name" value="Glutaredoxin"/>
    <property type="match status" value="1"/>
</dbReference>
<dbReference type="SUPFAM" id="SSF52833">
    <property type="entry name" value="Thioredoxin-like"/>
    <property type="match status" value="1"/>
</dbReference>
<dbReference type="InterPro" id="IPR013766">
    <property type="entry name" value="Thioredoxin_domain"/>
</dbReference>
<sequence length="156" mass="16970">MATLLFRHSLPLRSRVALLSTGRLGNIVKSAGFRSSACRREQIINATSADFKRVALDGTHDRLVLVDFYADWCGPCHQLTPVLKKLIGERTTGGEKVDLLTIDIENEEKGGPGLASSHQIRALPTVIAFRDGKAVDKFVGALPETGVNTFLDKLKA</sequence>
<dbReference type="InterPro" id="IPR036249">
    <property type="entry name" value="Thioredoxin-like_sf"/>
</dbReference>
<dbReference type="InterPro" id="IPR017937">
    <property type="entry name" value="Thioredoxin_CS"/>
</dbReference>
<dbReference type="GO" id="GO:0005739">
    <property type="term" value="C:mitochondrion"/>
    <property type="evidence" value="ECO:0007669"/>
    <property type="project" value="TreeGrafter"/>
</dbReference>
<dbReference type="Proteomes" id="UP001295794">
    <property type="component" value="Unassembled WGS sequence"/>
</dbReference>
<accession>A0AAD2HKG5</accession>
<proteinExistence type="inferred from homology"/>
<dbReference type="AlphaFoldDB" id="A0AAD2HKG5"/>
<dbReference type="PROSITE" id="PS00194">
    <property type="entry name" value="THIOREDOXIN_1"/>
    <property type="match status" value="1"/>
</dbReference>
<dbReference type="EMBL" id="CAVNYO010000419">
    <property type="protein sequence ID" value="CAK5277603.1"/>
    <property type="molecule type" value="Genomic_DNA"/>
</dbReference>
<evidence type="ECO:0000313" key="3">
    <source>
        <dbReference type="EMBL" id="CAK5277603.1"/>
    </source>
</evidence>
<evidence type="ECO:0000259" key="2">
    <source>
        <dbReference type="PROSITE" id="PS51352"/>
    </source>
</evidence>
<feature type="domain" description="Thioredoxin" evidence="2">
    <location>
        <begin position="42"/>
        <end position="156"/>
    </location>
</feature>
<evidence type="ECO:0000313" key="4">
    <source>
        <dbReference type="Proteomes" id="UP001295794"/>
    </source>
</evidence>
<dbReference type="PROSITE" id="PS51352">
    <property type="entry name" value="THIOREDOXIN_2"/>
    <property type="match status" value="1"/>
</dbReference>
<dbReference type="PANTHER" id="PTHR43601">
    <property type="entry name" value="THIOREDOXIN, MITOCHONDRIAL"/>
    <property type="match status" value="1"/>
</dbReference>
<comment type="similarity">
    <text evidence="1">Belongs to the thioredoxin family.</text>
</comment>